<organism evidence="9 10">
    <name type="scientific">Yoonia phaeophyticola</name>
    <dbReference type="NCBI Taxonomy" id="3137369"/>
    <lineage>
        <taxon>Bacteria</taxon>
        <taxon>Pseudomonadati</taxon>
        <taxon>Pseudomonadota</taxon>
        <taxon>Alphaproteobacteria</taxon>
        <taxon>Rhodobacterales</taxon>
        <taxon>Paracoccaceae</taxon>
        <taxon>Yoonia</taxon>
    </lineage>
</organism>
<evidence type="ECO:0000256" key="5">
    <source>
        <dbReference type="ARBA" id="ARBA00022692"/>
    </source>
</evidence>
<accession>A0ABZ2V317</accession>
<dbReference type="PANTHER" id="PTHR30269:SF37">
    <property type="entry name" value="MEMBRANE TRANSPORTER PROTEIN"/>
    <property type="match status" value="1"/>
</dbReference>
<feature type="transmembrane region" description="Helical" evidence="8">
    <location>
        <begin position="176"/>
        <end position="194"/>
    </location>
</feature>
<evidence type="ECO:0000313" key="9">
    <source>
        <dbReference type="EMBL" id="WZC48494.1"/>
    </source>
</evidence>
<feature type="transmembrane region" description="Helical" evidence="8">
    <location>
        <begin position="38"/>
        <end position="60"/>
    </location>
</feature>
<feature type="transmembrane region" description="Helical" evidence="8">
    <location>
        <begin position="142"/>
        <end position="164"/>
    </location>
</feature>
<keyword evidence="6 8" id="KW-1133">Transmembrane helix</keyword>
<reference evidence="10" key="1">
    <citation type="submission" date="2024-04" db="EMBL/GenBank/DDBJ databases">
        <title>Phylogenomic analyses of a clade within the roseobacter group suggest taxonomic reassignments of species of the genera Aestuariivita, Citreicella, Loktanella, Nautella, Pelagibaca, Ruegeria, Thalassobius, Thiobacimonas and Tropicibacter, and the proposal o.</title>
        <authorList>
            <person name="Jeon C.O."/>
        </authorList>
    </citation>
    <scope>NUCLEOTIDE SEQUENCE [LARGE SCALE GENOMIC DNA]</scope>
    <source>
        <strain evidence="10">BS5-3</strain>
    </source>
</reference>
<feature type="transmembrane region" description="Helical" evidence="8">
    <location>
        <begin position="206"/>
        <end position="223"/>
    </location>
</feature>
<evidence type="ECO:0000256" key="7">
    <source>
        <dbReference type="ARBA" id="ARBA00023136"/>
    </source>
</evidence>
<evidence type="ECO:0000256" key="8">
    <source>
        <dbReference type="RuleBase" id="RU363041"/>
    </source>
</evidence>
<evidence type="ECO:0000256" key="6">
    <source>
        <dbReference type="ARBA" id="ARBA00022989"/>
    </source>
</evidence>
<dbReference type="PANTHER" id="PTHR30269">
    <property type="entry name" value="TRANSMEMBRANE PROTEIN YFCA"/>
    <property type="match status" value="1"/>
</dbReference>
<dbReference type="Proteomes" id="UP001440612">
    <property type="component" value="Chromosome"/>
</dbReference>
<keyword evidence="3" id="KW-0813">Transport</keyword>
<evidence type="ECO:0000256" key="3">
    <source>
        <dbReference type="ARBA" id="ARBA00022448"/>
    </source>
</evidence>
<keyword evidence="10" id="KW-1185">Reference proteome</keyword>
<sequence>MSWLLSITNLTGQEFLILTVIVVLAGIVRGFSGFALSALVMATAVIILPPIALIPMLWWMEMAASLLMVKGGWADADRPTAFGLVIGSSIGWPIGLALTTSLPVETSKIIALSIIVTLAVTQLAKIRLAFLATKPGLYGTGIVAGIVSGLAHVGAMVVALYVLASDSPARQMRGSIVLFLFLGSLVSFFVQLAFGVMDLSGVSRGLVFAAPTALGVLIGLRMFTPRFEPYYKPVCLALLVGLAGLSLIRTVLT</sequence>
<keyword evidence="5 8" id="KW-0812">Transmembrane</keyword>
<comment type="similarity">
    <text evidence="2 8">Belongs to the 4-toluene sulfonate uptake permease (TSUP) (TC 2.A.102) family.</text>
</comment>
<dbReference type="InterPro" id="IPR002781">
    <property type="entry name" value="TM_pro_TauE-like"/>
</dbReference>
<proteinExistence type="inferred from homology"/>
<protein>
    <recommendedName>
        <fullName evidence="8">Probable membrane transporter protein</fullName>
    </recommendedName>
</protein>
<evidence type="ECO:0000256" key="4">
    <source>
        <dbReference type="ARBA" id="ARBA00022475"/>
    </source>
</evidence>
<feature type="transmembrane region" description="Helical" evidence="8">
    <location>
        <begin position="230"/>
        <end position="252"/>
    </location>
</feature>
<dbReference type="Pfam" id="PF01925">
    <property type="entry name" value="TauE"/>
    <property type="match status" value="1"/>
</dbReference>
<comment type="subcellular location">
    <subcellularLocation>
        <location evidence="1 8">Cell membrane</location>
        <topology evidence="1 8">Multi-pass membrane protein</topology>
    </subcellularLocation>
</comment>
<feature type="transmembrane region" description="Helical" evidence="8">
    <location>
        <begin position="109"/>
        <end position="130"/>
    </location>
</feature>
<keyword evidence="7 8" id="KW-0472">Membrane</keyword>
<gene>
    <name evidence="9" type="ORF">AABB29_16805</name>
</gene>
<evidence type="ECO:0000313" key="10">
    <source>
        <dbReference type="Proteomes" id="UP001440612"/>
    </source>
</evidence>
<dbReference type="EMBL" id="CP150951">
    <property type="protein sequence ID" value="WZC48494.1"/>
    <property type="molecule type" value="Genomic_DNA"/>
</dbReference>
<feature type="transmembrane region" description="Helical" evidence="8">
    <location>
        <begin position="80"/>
        <end position="102"/>
    </location>
</feature>
<dbReference type="RefSeq" id="WP_341366609.1">
    <property type="nucleotide sequence ID" value="NZ_CP150951.2"/>
</dbReference>
<name>A0ABZ2V317_9RHOB</name>
<evidence type="ECO:0000256" key="2">
    <source>
        <dbReference type="ARBA" id="ARBA00009142"/>
    </source>
</evidence>
<evidence type="ECO:0000256" key="1">
    <source>
        <dbReference type="ARBA" id="ARBA00004651"/>
    </source>
</evidence>
<keyword evidence="4 8" id="KW-1003">Cell membrane</keyword>
<feature type="transmembrane region" description="Helical" evidence="8">
    <location>
        <begin position="12"/>
        <end position="31"/>
    </location>
</feature>
<dbReference type="InterPro" id="IPR052017">
    <property type="entry name" value="TSUP"/>
</dbReference>